<keyword evidence="9" id="KW-1185">Reference proteome</keyword>
<feature type="compositionally biased region" description="Low complexity" evidence="3">
    <location>
        <begin position="400"/>
        <end position="417"/>
    </location>
</feature>
<dbReference type="Gene3D" id="3.40.640.10">
    <property type="entry name" value="Type I PLP-dependent aspartate aminotransferase-like (Major domain)"/>
    <property type="match status" value="1"/>
</dbReference>
<accession>A0A319DAI7</accession>
<dbReference type="Pfam" id="PF24587">
    <property type="entry name" value="DUF7612"/>
    <property type="match status" value="1"/>
</dbReference>
<dbReference type="GO" id="GO:0030170">
    <property type="term" value="F:pyridoxal phosphate binding"/>
    <property type="evidence" value="ECO:0007669"/>
    <property type="project" value="InterPro"/>
</dbReference>
<dbReference type="InterPro" id="IPR056033">
    <property type="entry name" value="DUF7614"/>
</dbReference>
<evidence type="ECO:0000259" key="6">
    <source>
        <dbReference type="Pfam" id="PF24588"/>
    </source>
</evidence>
<evidence type="ECO:0000313" key="9">
    <source>
        <dbReference type="Proteomes" id="UP000247810"/>
    </source>
</evidence>
<dbReference type="EMBL" id="KZ825877">
    <property type="protein sequence ID" value="PYH94154.1"/>
    <property type="molecule type" value="Genomic_DNA"/>
</dbReference>
<dbReference type="GO" id="GO:0005737">
    <property type="term" value="C:cytoplasm"/>
    <property type="evidence" value="ECO:0007669"/>
    <property type="project" value="TreeGrafter"/>
</dbReference>
<dbReference type="STRING" id="1448320.A0A319DAI7"/>
<dbReference type="GO" id="GO:0019346">
    <property type="term" value="P:transsulfuration"/>
    <property type="evidence" value="ECO:0007669"/>
    <property type="project" value="InterPro"/>
</dbReference>
<dbReference type="Pfam" id="PF24589">
    <property type="entry name" value="DUF7614"/>
    <property type="match status" value="1"/>
</dbReference>
<dbReference type="InterPro" id="IPR015422">
    <property type="entry name" value="PyrdxlP-dep_Trfase_small"/>
</dbReference>
<evidence type="ECO:0000256" key="2">
    <source>
        <dbReference type="ARBA" id="ARBA00022898"/>
    </source>
</evidence>
<dbReference type="InterPro" id="IPR000277">
    <property type="entry name" value="Cys/Met-Metab_PyrdxlP-dep_enz"/>
</dbReference>
<name>A0A319DAI7_9EURO</name>
<dbReference type="InterPro" id="IPR056031">
    <property type="entry name" value="DUF7612"/>
</dbReference>
<organism evidence="8 9">
    <name type="scientific">Aspergillus ellipticus CBS 707.79</name>
    <dbReference type="NCBI Taxonomy" id="1448320"/>
    <lineage>
        <taxon>Eukaryota</taxon>
        <taxon>Fungi</taxon>
        <taxon>Dikarya</taxon>
        <taxon>Ascomycota</taxon>
        <taxon>Pezizomycotina</taxon>
        <taxon>Eurotiomycetes</taxon>
        <taxon>Eurotiomycetidae</taxon>
        <taxon>Eurotiales</taxon>
        <taxon>Aspergillaceae</taxon>
        <taxon>Aspergillus</taxon>
        <taxon>Aspergillus subgen. Circumdati</taxon>
    </lineage>
</organism>
<dbReference type="PANTHER" id="PTHR11808:SF35">
    <property type="entry name" value="CYSTATHIONINE GAMMA-SYNTHASE (AFU_ORTHOLOGUE AFUA_7G01590)"/>
    <property type="match status" value="1"/>
</dbReference>
<feature type="compositionally biased region" description="Basic and acidic residues" evidence="3">
    <location>
        <begin position="28"/>
        <end position="40"/>
    </location>
</feature>
<evidence type="ECO:0000259" key="4">
    <source>
        <dbReference type="Pfam" id="PF24586"/>
    </source>
</evidence>
<evidence type="ECO:0000259" key="5">
    <source>
        <dbReference type="Pfam" id="PF24587"/>
    </source>
</evidence>
<keyword evidence="2" id="KW-0663">Pyridoxal phosphate</keyword>
<comment type="cofactor">
    <cofactor evidence="1">
        <name>pyridoxal 5'-phosphate</name>
        <dbReference type="ChEBI" id="CHEBI:597326"/>
    </cofactor>
</comment>
<dbReference type="FunFam" id="3.90.1150.10:FF:000066">
    <property type="entry name" value="Putative cystathionine beta-lyase"/>
    <property type="match status" value="1"/>
</dbReference>
<feature type="compositionally biased region" description="Basic and acidic residues" evidence="3">
    <location>
        <begin position="132"/>
        <end position="144"/>
    </location>
</feature>
<feature type="domain" description="DUF7611" evidence="4">
    <location>
        <begin position="633"/>
        <end position="786"/>
    </location>
</feature>
<dbReference type="Gene3D" id="3.90.1150.10">
    <property type="entry name" value="Aspartate Aminotransferase, domain 1"/>
    <property type="match status" value="1"/>
</dbReference>
<feature type="compositionally biased region" description="Polar residues" evidence="3">
    <location>
        <begin position="356"/>
        <end position="369"/>
    </location>
</feature>
<dbReference type="VEuPathDB" id="FungiDB:BO71DRAFT_409578"/>
<feature type="compositionally biased region" description="Basic and acidic residues" evidence="3">
    <location>
        <begin position="231"/>
        <end position="250"/>
    </location>
</feature>
<dbReference type="Pfam" id="PF24588">
    <property type="entry name" value="DUF7613"/>
    <property type="match status" value="1"/>
</dbReference>
<protein>
    <recommendedName>
        <fullName evidence="10">PLP-dependent transferase</fullName>
    </recommendedName>
</protein>
<feature type="compositionally biased region" description="Basic and acidic residues" evidence="3">
    <location>
        <begin position="260"/>
        <end position="270"/>
    </location>
</feature>
<dbReference type="Proteomes" id="UP000247810">
    <property type="component" value="Unassembled WGS sequence"/>
</dbReference>
<sequence>MSTEDPFAFVAAGQVGEQKPAPKKPHWREKLFSKEKRSKGSTDQQIEAFLGPTRSKSVTYGGNLNSPPRPEAGHRWPSTQDVLKVASKPPVDFTKPPFKSRRKGMKVKFSNRTPDVIGEGGDELETPTIEISLRRDRARSQGSDEREDLTDAQPKLPQLHLDTSFGDNKGHTSRGSRQQSSPQKGLNAEDWKPLLLQNAQDADFLMTLNFGDRGSRLSFRASPESHSFAQRVRDKMQAEEGRALQHRLEPHSPVSPADDIDVHTSAEKVPDSPSSMYETPPISETESSPPENPFRGPPQPQIRRSPEPETPVIPSVLSPGGYSQSFSPPKSLPIISGPQGDSPGRPRSRDNRDTSRSPSVLSPGGNSPALSPPKSVPITSGSRPDGPSRLSSRDNRDASRSPSVPSSSGNSQSFSPPKSLPVIGGPQADGPSGPSGRDGRDTSRSPKPPQAPKISLRSVANQIGDTAFADLKVYLAQFKGQIQMSAEGANAMEISISEWMRAALWWFLRGKKRLEAYARSRPSSSGGRSPQQSSTQNAKQAIVDLGKALWINEQVILKHDEVTRYGAMGTEAVLAVASTTGNTQLADLLGLHQTMMNLLRSLAMSIKRNNILVAISSNGDSSIPVDTSVWVRYPPFAADVAAVLSGAATRSLFADKSGKGPTFVQMMPLSDTNRFFSYGSMFVEVHISSPEDETEQIPIPCALSIIRDRTDWYVFAAISSQSELVNVVIQSDKKKGPTWESVDWQVRTHSMRVKLPRGFELDVMFQEDDFKNIWNIVQYTRKTEAGLQPESGEAVVYETTLKSFHYMDPSNSKAFPADPVDRCSLRLFERSKPLAEGHGTRSLHYGFRLAVLTSPSVKTVSSVRHILGHGTPIVFGLLRGEDGAPALLLKVKEEGKPRSMLMTFHEPEERSAIHSLLLGIMPKSREVKSPEIPIRAYTIEQPADRANGTPAKEHLQFPAGTVSIIDQEHARVDHGYGQTVLSEYLRAFIATEWGSVTDRINLGPGDLKLGLEVNNRTGLSLYRPGQKDLTVSVAENLVPPEMPDKLSEFLQTTMVKPMIRRFDFATVQGGHLQYGNLFGQLLILIPDLHMFQRAVTGFKVLFDSVASSFSISRRRMVVPITKKWESSLARIQVIRRERVVQLVAFLNDFHHGRCLNFVLKGTDTLESFGKAGKFGVRIVDAKFALPKTDDDPSSQFVSLDTPEYPMEHDDISIAFDSEADRTKFQASVPGSIREPSRMSSLRRRCPLLARISLSSSFRTSRTYRPASRAAGAAELAALSARSPLFFPYAASPISRLPRPILSPPLPTMAPSNREMGAATRALHVDDGLNVVTDVAPPIHVATTFRYSDNPDDLVPYADLNDNSDTSKTTHIYSRVTAPNPTRFEAILSSLLNGKALSYSSGLSALHAALVLLNPRRIAIGNGYHGCHGVISLMSRLTGLQKLDLDCPAEELEAGDVIHLETPVNPEGTAFNIEAYAQKAHSRGAYLIVDGTFAPPFLQDPFQWGADLVMHSGSKYFGGHSDVLCGVLATQREDWAKKLWEDRIYLGSVMGNMESWLGVRSLRTLEVRVERQSRNATSLVSWLHSALTATNPTPDSDEAVVQQALEGIFHASLQKEDESWLLKQMPRGFGPVFAITTKTEDFARKLPSKLAFFQHATSLGGVETLIEWRTMSDVTVDRRLLRISVGLENWEDLRQDLVIAFRELVEGK</sequence>
<gene>
    <name evidence="8" type="ORF">BO71DRAFT_409578</name>
</gene>
<evidence type="ECO:0000313" key="8">
    <source>
        <dbReference type="EMBL" id="PYH94154.1"/>
    </source>
</evidence>
<dbReference type="Pfam" id="PF24586">
    <property type="entry name" value="DUF7611"/>
    <property type="match status" value="1"/>
</dbReference>
<feature type="compositionally biased region" description="Polar residues" evidence="3">
    <location>
        <begin position="54"/>
        <end position="66"/>
    </location>
</feature>
<proteinExistence type="predicted"/>
<dbReference type="GO" id="GO:0016846">
    <property type="term" value="F:carbon-sulfur lyase activity"/>
    <property type="evidence" value="ECO:0007669"/>
    <property type="project" value="TreeGrafter"/>
</dbReference>
<feature type="compositionally biased region" description="Polar residues" evidence="3">
    <location>
        <begin position="173"/>
        <end position="184"/>
    </location>
</feature>
<dbReference type="InterPro" id="IPR056030">
    <property type="entry name" value="DUF7611"/>
</dbReference>
<reference evidence="8 9" key="1">
    <citation type="submission" date="2018-02" db="EMBL/GenBank/DDBJ databases">
        <title>The genomes of Aspergillus section Nigri reveals drivers in fungal speciation.</title>
        <authorList>
            <consortium name="DOE Joint Genome Institute"/>
            <person name="Vesth T.C."/>
            <person name="Nybo J."/>
            <person name="Theobald S."/>
            <person name="Brandl J."/>
            <person name="Frisvad J.C."/>
            <person name="Nielsen K.F."/>
            <person name="Lyhne E.K."/>
            <person name="Kogle M.E."/>
            <person name="Kuo A."/>
            <person name="Riley R."/>
            <person name="Clum A."/>
            <person name="Nolan M."/>
            <person name="Lipzen A."/>
            <person name="Salamov A."/>
            <person name="Henrissat B."/>
            <person name="Wiebenga A."/>
            <person name="De vries R.P."/>
            <person name="Grigoriev I.V."/>
            <person name="Mortensen U.H."/>
            <person name="Andersen M.R."/>
            <person name="Baker S.E."/>
        </authorList>
    </citation>
    <scope>NUCLEOTIDE SEQUENCE [LARGE SCALE GENOMIC DNA]</scope>
    <source>
        <strain evidence="8 9">CBS 707.79</strain>
    </source>
</reference>
<dbReference type="InterPro" id="IPR056032">
    <property type="entry name" value="DUF7613"/>
</dbReference>
<evidence type="ECO:0000259" key="7">
    <source>
        <dbReference type="Pfam" id="PF24589"/>
    </source>
</evidence>
<dbReference type="SUPFAM" id="SSF53383">
    <property type="entry name" value="PLP-dependent transferases"/>
    <property type="match status" value="1"/>
</dbReference>
<dbReference type="PANTHER" id="PTHR11808">
    <property type="entry name" value="TRANS-SULFURATION ENZYME FAMILY MEMBER"/>
    <property type="match status" value="1"/>
</dbReference>
<feature type="region of interest" description="Disordered" evidence="3">
    <location>
        <begin position="1"/>
        <end position="192"/>
    </location>
</feature>
<feature type="region of interest" description="Disordered" evidence="3">
    <location>
        <begin position="214"/>
        <end position="456"/>
    </location>
</feature>
<feature type="domain" description="DUF7612" evidence="5">
    <location>
        <begin position="789"/>
        <end position="920"/>
    </location>
</feature>
<dbReference type="Pfam" id="PF01053">
    <property type="entry name" value="Cys_Met_Meta_PP"/>
    <property type="match status" value="1"/>
</dbReference>
<dbReference type="InterPro" id="IPR015424">
    <property type="entry name" value="PyrdxlP-dep_Trfase"/>
</dbReference>
<dbReference type="FunFam" id="3.40.640.10:FF:000072">
    <property type="entry name" value="Putative cystathionine beta-lyase"/>
    <property type="match status" value="1"/>
</dbReference>
<feature type="domain" description="DUF7613" evidence="6">
    <location>
        <begin position="924"/>
        <end position="1071"/>
    </location>
</feature>
<dbReference type="OrthoDB" id="4356615at2759"/>
<dbReference type="InterPro" id="IPR015421">
    <property type="entry name" value="PyrdxlP-dep_Trfase_major"/>
</dbReference>
<feature type="compositionally biased region" description="Pro residues" evidence="3">
    <location>
        <begin position="290"/>
        <end position="300"/>
    </location>
</feature>
<evidence type="ECO:0008006" key="10">
    <source>
        <dbReference type="Google" id="ProtNLM"/>
    </source>
</evidence>
<evidence type="ECO:0000256" key="1">
    <source>
        <dbReference type="ARBA" id="ARBA00001933"/>
    </source>
</evidence>
<feature type="compositionally biased region" description="Low complexity" evidence="3">
    <location>
        <begin position="278"/>
        <end position="289"/>
    </location>
</feature>
<feature type="domain" description="DUF7614" evidence="7">
    <location>
        <begin position="1102"/>
        <end position="1229"/>
    </location>
</feature>
<evidence type="ECO:0000256" key="3">
    <source>
        <dbReference type="SAM" id="MobiDB-lite"/>
    </source>
</evidence>